<sequence>MAIEAYDLIQEDALSQLTRAELQTLGKVRIVEYPSSLRVAHNVKANLKSATIIVQLLKKFPDGVPNPNPHSTDPAPAPRKKSRTRKGNAKKKKTQIKKEESVVASVMFSNGDSGLEHNEGRTSASPSGNPPITNDEVTLETVSRPTRSRTPRATSRKQTAFEEPSRPTLSINSPTSSPAHTEIVALPVPTASPTTPVPNDSATGEPPHIPTPQIDFEAPGGEGSEIVPVEPTGDENEVDMDNLSEVSEITHNPSESSRGVSPQPLANDATLKYVVDIIKANTEKDKQMRDEIKILQERAVNAKKLLQEQNYLLTAEREHRDRIISFFLYHIRNNNRWIGKSVNPGELEANVLKEFVSNGGRGWRDMGEWEYGEVWSGPMVVSDNNIEITASNLDEYLRDMWDIHQRERKEGKMKANHSSVNSAPPPPSSGGTPDAPVNDTAHSSDAPVSLSRKRKITTISLDDENRPMEKRQRLSPIPEGATADPLSSPLPIPRRNKGKGRMSALEVEQLQREQVREERVRSMRELDEDDSAEAYEIQIALADSLLQSAGELAMDQ</sequence>
<reference evidence="1" key="1">
    <citation type="submission" date="2022-09" db="EMBL/GenBank/DDBJ databases">
        <title>A Global Phylogenomic Analysis of the Shiitake Genus Lentinula.</title>
        <authorList>
            <consortium name="DOE Joint Genome Institute"/>
            <person name="Sierra-Patev S."/>
            <person name="Min B."/>
            <person name="Naranjo-Ortiz M."/>
            <person name="Looney B."/>
            <person name="Konkel Z."/>
            <person name="Slot J.C."/>
            <person name="Sakamoto Y."/>
            <person name="Steenwyk J.L."/>
            <person name="Rokas A."/>
            <person name="Carro J."/>
            <person name="Camarero S."/>
            <person name="Ferreira P."/>
            <person name="Molpeceres G."/>
            <person name="Ruiz-Duenas F.J."/>
            <person name="Serrano A."/>
            <person name="Henrissat B."/>
            <person name="Drula E."/>
            <person name="Hughes K.W."/>
            <person name="Mata J.L."/>
            <person name="Ishikawa N.K."/>
            <person name="Vargas-Isla R."/>
            <person name="Ushijima S."/>
            <person name="Smith C.A."/>
            <person name="Ahrendt S."/>
            <person name="Andreopoulos W."/>
            <person name="He G."/>
            <person name="Labutti K."/>
            <person name="Lipzen A."/>
            <person name="Ng V."/>
            <person name="Riley R."/>
            <person name="Sandor L."/>
            <person name="Barry K."/>
            <person name="Martinez A.T."/>
            <person name="Xiao Y."/>
            <person name="Gibbons J.G."/>
            <person name="Terashima K."/>
            <person name="Grigoriev I.V."/>
            <person name="Hibbett D.S."/>
        </authorList>
    </citation>
    <scope>NUCLEOTIDE SEQUENCE</scope>
    <source>
        <strain evidence="1">TMI1499</strain>
    </source>
</reference>
<name>A0ACC1UFD7_9AGAR</name>
<dbReference type="EMBL" id="MU794945">
    <property type="protein sequence ID" value="KAJ3815816.1"/>
    <property type="molecule type" value="Genomic_DNA"/>
</dbReference>
<organism evidence="1 2">
    <name type="scientific">Lentinula aff. lateritia</name>
    <dbReference type="NCBI Taxonomy" id="2804960"/>
    <lineage>
        <taxon>Eukaryota</taxon>
        <taxon>Fungi</taxon>
        <taxon>Dikarya</taxon>
        <taxon>Basidiomycota</taxon>
        <taxon>Agaricomycotina</taxon>
        <taxon>Agaricomycetes</taxon>
        <taxon>Agaricomycetidae</taxon>
        <taxon>Agaricales</taxon>
        <taxon>Marasmiineae</taxon>
        <taxon>Omphalotaceae</taxon>
        <taxon>Lentinula</taxon>
    </lineage>
</organism>
<proteinExistence type="predicted"/>
<evidence type="ECO:0000313" key="2">
    <source>
        <dbReference type="Proteomes" id="UP001163835"/>
    </source>
</evidence>
<gene>
    <name evidence="1" type="ORF">F5876DRAFT_71595</name>
</gene>
<dbReference type="Proteomes" id="UP001163835">
    <property type="component" value="Unassembled WGS sequence"/>
</dbReference>
<protein>
    <submittedName>
        <fullName evidence="1">Uncharacterized protein</fullName>
    </submittedName>
</protein>
<keyword evidence="2" id="KW-1185">Reference proteome</keyword>
<comment type="caution">
    <text evidence="1">The sequence shown here is derived from an EMBL/GenBank/DDBJ whole genome shotgun (WGS) entry which is preliminary data.</text>
</comment>
<accession>A0ACC1UFD7</accession>
<evidence type="ECO:0000313" key="1">
    <source>
        <dbReference type="EMBL" id="KAJ3815816.1"/>
    </source>
</evidence>